<accession>Q7URW5</accession>
<protein>
    <submittedName>
        <fullName evidence="1">Uncharacterized protein</fullName>
    </submittedName>
</protein>
<organism evidence="1 2">
    <name type="scientific">Rhodopirellula baltica (strain DSM 10527 / NCIMB 13988 / SH1)</name>
    <dbReference type="NCBI Taxonomy" id="243090"/>
    <lineage>
        <taxon>Bacteria</taxon>
        <taxon>Pseudomonadati</taxon>
        <taxon>Planctomycetota</taxon>
        <taxon>Planctomycetia</taxon>
        <taxon>Pirellulales</taxon>
        <taxon>Pirellulaceae</taxon>
        <taxon>Rhodopirellula</taxon>
    </lineage>
</organism>
<name>Q7URW5_RHOBA</name>
<dbReference type="STRING" id="243090.RB5415"/>
<reference evidence="1 2" key="1">
    <citation type="journal article" date="2003" name="Proc. Natl. Acad. Sci. U.S.A.">
        <title>Complete genome sequence of the marine planctomycete Pirellula sp. strain 1.</title>
        <authorList>
            <person name="Gloeckner F.O."/>
            <person name="Kube M."/>
            <person name="Bauer M."/>
            <person name="Teeling H."/>
            <person name="Lombardot T."/>
            <person name="Ludwig W."/>
            <person name="Gade D."/>
            <person name="Beck A."/>
            <person name="Borzym K."/>
            <person name="Heitmann K."/>
            <person name="Rabus R."/>
            <person name="Schlesner H."/>
            <person name="Amann R."/>
            <person name="Reinhardt R."/>
        </authorList>
    </citation>
    <scope>NUCLEOTIDE SEQUENCE [LARGE SCALE GENOMIC DNA]</scope>
    <source>
        <strain evidence="2">DSM 10527 / NCIMB 13988 / SH1</strain>
    </source>
</reference>
<evidence type="ECO:0000313" key="1">
    <source>
        <dbReference type="EMBL" id="CAD74222.1"/>
    </source>
</evidence>
<dbReference type="HOGENOM" id="CLU_2901229_0_0_0"/>
<proteinExistence type="predicted"/>
<keyword evidence="2" id="KW-1185">Reference proteome</keyword>
<dbReference type="InParanoid" id="Q7URW5"/>
<gene>
    <name evidence="1" type="ordered locus">RB5415</name>
</gene>
<dbReference type="Proteomes" id="UP000001025">
    <property type="component" value="Chromosome"/>
</dbReference>
<dbReference type="AlphaFoldDB" id="Q7URW5"/>
<dbReference type="KEGG" id="rba:RB5415"/>
<sequence>MSWRLWLFGPASRRPGRGERETFPGFELPRFSNSSVRRMTHPHLLTFFPTSIAPAKKLAANC</sequence>
<dbReference type="EnsemblBacteria" id="CAD74222">
    <property type="protein sequence ID" value="CAD74222"/>
    <property type="gene ID" value="RB5415"/>
</dbReference>
<evidence type="ECO:0000313" key="2">
    <source>
        <dbReference type="Proteomes" id="UP000001025"/>
    </source>
</evidence>
<dbReference type="EMBL" id="BX294142">
    <property type="protein sequence ID" value="CAD74222.1"/>
    <property type="molecule type" value="Genomic_DNA"/>
</dbReference>